<sequence>MPLPAQTVRPSASLQRHLMGLLLGVVGIFGAGIGLSLWFSLESTREEQQRLIGYEAEQARGNLVRRLGDYRTLLDNAARDRELADVLAFGTPEAQQAWVRARQRLLPEILGLALVDAHGEVVGDAASFRIGPACQRDLRRPGALTDGRLLVHRQQAGAEHVDFVAAVHDVRGMLLGGIFLSVRLDPLQRAIDGSILPEHAIALLDAEGRPIVGHGLQRGAMREVRLPVADTGWTLVVQSPVQWLTRSGGRQVVAGLLTLGAVLAVLVIGIVQLRRTMVRDIVSTLDALKALARNEPVPTIMPHYVEFEQVAEDINLTARHLQEQRARLERLSLTDPLTALPNRRAFETRFPQAQGMAERQHRVALVMLDIDHFKGVNDRFGHAVGDQVLLALAQALKDLTRRADLAARLAGDEFVVLLTDLDAAGLDAWYQRLSDRFRSELNAFGLDLQTGLSAGQTWLGPASRDSIDDALMRADHALYQAKERGRGRMVQYVEPGSDGAG</sequence>
<feature type="transmembrane region" description="Helical" evidence="3">
    <location>
        <begin position="252"/>
        <end position="273"/>
    </location>
</feature>
<keyword evidence="5" id="KW-0808">Transferase</keyword>
<dbReference type="InterPro" id="IPR000160">
    <property type="entry name" value="GGDEF_dom"/>
</dbReference>
<dbReference type="PROSITE" id="PS50887">
    <property type="entry name" value="GGDEF"/>
    <property type="match status" value="1"/>
</dbReference>
<evidence type="ECO:0000313" key="5">
    <source>
        <dbReference type="EMBL" id="WRS38733.1"/>
    </source>
</evidence>
<dbReference type="RefSeq" id="WP_324779265.1">
    <property type="nucleotide sequence ID" value="NZ_CP141769.1"/>
</dbReference>
<dbReference type="Pfam" id="PF00990">
    <property type="entry name" value="GGDEF"/>
    <property type="match status" value="1"/>
</dbReference>
<evidence type="ECO:0000256" key="2">
    <source>
        <dbReference type="ARBA" id="ARBA00034247"/>
    </source>
</evidence>
<name>A0ABZ1CLC1_9PROT</name>
<feature type="domain" description="GGDEF" evidence="4">
    <location>
        <begin position="361"/>
        <end position="494"/>
    </location>
</feature>
<dbReference type="SUPFAM" id="SSF55073">
    <property type="entry name" value="Nucleotide cyclase"/>
    <property type="match status" value="1"/>
</dbReference>
<dbReference type="NCBIfam" id="TIGR00254">
    <property type="entry name" value="GGDEF"/>
    <property type="match status" value="1"/>
</dbReference>
<feature type="transmembrane region" description="Helical" evidence="3">
    <location>
        <begin position="20"/>
        <end position="41"/>
    </location>
</feature>
<proteinExistence type="predicted"/>
<dbReference type="SMART" id="SM00267">
    <property type="entry name" value="GGDEF"/>
    <property type="match status" value="1"/>
</dbReference>
<dbReference type="Gene3D" id="3.30.70.270">
    <property type="match status" value="1"/>
</dbReference>
<evidence type="ECO:0000256" key="3">
    <source>
        <dbReference type="SAM" id="Phobius"/>
    </source>
</evidence>
<organism evidence="5 6">
    <name type="scientific">Thiobacillus sedimenti</name>
    <dbReference type="NCBI Taxonomy" id="3110231"/>
    <lineage>
        <taxon>Bacteria</taxon>
        <taxon>Pseudomonadati</taxon>
        <taxon>Pseudomonadota</taxon>
        <taxon>Betaproteobacteria</taxon>
        <taxon>Nitrosomonadales</taxon>
        <taxon>Thiobacillaceae</taxon>
        <taxon>Thiobacillus</taxon>
    </lineage>
</organism>
<comment type="catalytic activity">
    <reaction evidence="2">
        <text>2 GTP = 3',3'-c-di-GMP + 2 diphosphate</text>
        <dbReference type="Rhea" id="RHEA:24898"/>
        <dbReference type="ChEBI" id="CHEBI:33019"/>
        <dbReference type="ChEBI" id="CHEBI:37565"/>
        <dbReference type="ChEBI" id="CHEBI:58805"/>
        <dbReference type="EC" id="2.7.7.65"/>
    </reaction>
</comment>
<dbReference type="CDD" id="cd18773">
    <property type="entry name" value="PDC1_HK_sensor"/>
    <property type="match status" value="1"/>
</dbReference>
<keyword evidence="3" id="KW-0812">Transmembrane</keyword>
<dbReference type="EC" id="2.7.7.65" evidence="1"/>
<dbReference type="PANTHER" id="PTHR45138">
    <property type="entry name" value="REGULATORY COMPONENTS OF SENSORY TRANSDUCTION SYSTEM"/>
    <property type="match status" value="1"/>
</dbReference>
<protein>
    <recommendedName>
        <fullName evidence="1">diguanylate cyclase</fullName>
        <ecNumber evidence="1">2.7.7.65</ecNumber>
    </recommendedName>
</protein>
<dbReference type="PANTHER" id="PTHR45138:SF9">
    <property type="entry name" value="DIGUANYLATE CYCLASE DGCM-RELATED"/>
    <property type="match status" value="1"/>
</dbReference>
<dbReference type="GO" id="GO:0052621">
    <property type="term" value="F:diguanylate cyclase activity"/>
    <property type="evidence" value="ECO:0007669"/>
    <property type="project" value="UniProtKB-EC"/>
</dbReference>
<accession>A0ABZ1CLC1</accession>
<dbReference type="InterPro" id="IPR050469">
    <property type="entry name" value="Diguanylate_Cyclase"/>
</dbReference>
<evidence type="ECO:0000256" key="1">
    <source>
        <dbReference type="ARBA" id="ARBA00012528"/>
    </source>
</evidence>
<evidence type="ECO:0000313" key="6">
    <source>
        <dbReference type="Proteomes" id="UP001334732"/>
    </source>
</evidence>
<keyword evidence="3" id="KW-0472">Membrane</keyword>
<dbReference type="InterPro" id="IPR043128">
    <property type="entry name" value="Rev_trsase/Diguanyl_cyclase"/>
</dbReference>
<dbReference type="InterPro" id="IPR029787">
    <property type="entry name" value="Nucleotide_cyclase"/>
</dbReference>
<dbReference type="Proteomes" id="UP001334732">
    <property type="component" value="Chromosome"/>
</dbReference>
<dbReference type="EMBL" id="CP141769">
    <property type="protein sequence ID" value="WRS38733.1"/>
    <property type="molecule type" value="Genomic_DNA"/>
</dbReference>
<gene>
    <name evidence="5" type="ORF">VA613_12080</name>
</gene>
<dbReference type="CDD" id="cd01949">
    <property type="entry name" value="GGDEF"/>
    <property type="match status" value="1"/>
</dbReference>
<keyword evidence="3" id="KW-1133">Transmembrane helix</keyword>
<reference evidence="5 6" key="1">
    <citation type="submission" date="2023-12" db="EMBL/GenBank/DDBJ databases">
        <title>Thiobacillus sedimentum sp. nov., a chemolithoautotrophic sulfur-oxidizing bacterium isolated from freshwater sediment.</title>
        <authorList>
            <person name="Luo J."/>
            <person name="Dai C."/>
        </authorList>
    </citation>
    <scope>NUCLEOTIDE SEQUENCE [LARGE SCALE GENOMIC DNA]</scope>
    <source>
        <strain evidence="5 6">SCUT-2</strain>
    </source>
</reference>
<keyword evidence="6" id="KW-1185">Reference proteome</keyword>
<evidence type="ECO:0000259" key="4">
    <source>
        <dbReference type="PROSITE" id="PS50887"/>
    </source>
</evidence>
<keyword evidence="5" id="KW-0548">Nucleotidyltransferase</keyword>